<name>G7YDA4_CLOSI</name>
<keyword evidence="2" id="KW-1185">Reference proteome</keyword>
<proteinExistence type="predicted"/>
<sequence length="246" mass="27737">MNMPYQNRTCHTHLRICVAARCDVLIVVCGMRGFVVIRRRLSSVQRVLLSKARRGKVENSSSGAESKKVEEDFFGKLVGWSETYWTSDSDVDDSAGIPNEAILEDMYPLVKALHRGTLVPELMSVLSAVTRRTRQANRNELALVHRPGTINEWACILANELFRGDKDIVKPPLGLEKCRGMNYTIVCRYGLSFIEAWAGIYHLPEPLIPEDYMIEELKVPASLNADYPIISLVYVWTATSVATFIM</sequence>
<evidence type="ECO:0000313" key="1">
    <source>
        <dbReference type="EMBL" id="GAA50938.1"/>
    </source>
</evidence>
<reference evidence="1" key="1">
    <citation type="journal article" date="2011" name="Genome Biol.">
        <title>The draft genome of the carcinogenic human liver fluke Clonorchis sinensis.</title>
        <authorList>
            <person name="Wang X."/>
            <person name="Chen W."/>
            <person name="Huang Y."/>
            <person name="Sun J."/>
            <person name="Men J."/>
            <person name="Liu H."/>
            <person name="Luo F."/>
            <person name="Guo L."/>
            <person name="Lv X."/>
            <person name="Deng C."/>
            <person name="Zhou C."/>
            <person name="Fan Y."/>
            <person name="Li X."/>
            <person name="Huang L."/>
            <person name="Hu Y."/>
            <person name="Liang C."/>
            <person name="Hu X."/>
            <person name="Xu J."/>
            <person name="Yu X."/>
        </authorList>
    </citation>
    <scope>NUCLEOTIDE SEQUENCE [LARGE SCALE GENOMIC DNA]</scope>
    <source>
        <strain evidence="1">Henan</strain>
    </source>
</reference>
<organism evidence="1 2">
    <name type="scientific">Clonorchis sinensis</name>
    <name type="common">Chinese liver fluke</name>
    <dbReference type="NCBI Taxonomy" id="79923"/>
    <lineage>
        <taxon>Eukaryota</taxon>
        <taxon>Metazoa</taxon>
        <taxon>Spiralia</taxon>
        <taxon>Lophotrochozoa</taxon>
        <taxon>Platyhelminthes</taxon>
        <taxon>Trematoda</taxon>
        <taxon>Digenea</taxon>
        <taxon>Opisthorchiida</taxon>
        <taxon>Opisthorchiata</taxon>
        <taxon>Opisthorchiidae</taxon>
        <taxon>Clonorchis</taxon>
    </lineage>
</organism>
<protein>
    <submittedName>
        <fullName evidence="1">Uncharacterized protein</fullName>
    </submittedName>
</protein>
<reference key="2">
    <citation type="submission" date="2011-10" db="EMBL/GenBank/DDBJ databases">
        <title>The genome and transcriptome sequence of Clonorchis sinensis provide insights into the carcinogenic liver fluke.</title>
        <authorList>
            <person name="Wang X."/>
            <person name="Huang Y."/>
            <person name="Chen W."/>
            <person name="Liu H."/>
            <person name="Guo L."/>
            <person name="Chen Y."/>
            <person name="Luo F."/>
            <person name="Zhou W."/>
            <person name="Sun J."/>
            <person name="Mao Q."/>
            <person name="Liang P."/>
            <person name="Zhou C."/>
            <person name="Tian Y."/>
            <person name="Men J."/>
            <person name="Lv X."/>
            <person name="Huang L."/>
            <person name="Zhou J."/>
            <person name="Hu Y."/>
            <person name="Li R."/>
            <person name="Zhang F."/>
            <person name="Lei H."/>
            <person name="Li X."/>
            <person name="Hu X."/>
            <person name="Liang C."/>
            <person name="Xu J."/>
            <person name="Wu Z."/>
            <person name="Yu X."/>
        </authorList>
    </citation>
    <scope>NUCLEOTIDE SEQUENCE</scope>
    <source>
        <strain>Henan</strain>
    </source>
</reference>
<evidence type="ECO:0000313" key="2">
    <source>
        <dbReference type="Proteomes" id="UP000008909"/>
    </source>
</evidence>
<dbReference type="Proteomes" id="UP000008909">
    <property type="component" value="Unassembled WGS sequence"/>
</dbReference>
<accession>G7YDA4</accession>
<dbReference type="AlphaFoldDB" id="G7YDA4"/>
<gene>
    <name evidence="1" type="ORF">CLF_105260</name>
</gene>
<dbReference type="EMBL" id="DF143095">
    <property type="protein sequence ID" value="GAA50938.1"/>
    <property type="molecule type" value="Genomic_DNA"/>
</dbReference>